<dbReference type="CDD" id="cd00190">
    <property type="entry name" value="Tryp_SPc"/>
    <property type="match status" value="1"/>
</dbReference>
<dbReference type="PROSITE" id="PS50240">
    <property type="entry name" value="TRYPSIN_DOM"/>
    <property type="match status" value="1"/>
</dbReference>
<comment type="similarity">
    <text evidence="2">Belongs to the peptidase S1 family. CLIP subfamily.</text>
</comment>
<evidence type="ECO:0000256" key="1">
    <source>
        <dbReference type="ARBA" id="ARBA00023157"/>
    </source>
</evidence>
<protein>
    <submittedName>
        <fullName evidence="5">Haptoglobin-like</fullName>
    </submittedName>
</protein>
<dbReference type="FunFam" id="2.40.10.10:FF:000068">
    <property type="entry name" value="transmembrane protease serine 2"/>
    <property type="match status" value="1"/>
</dbReference>
<accession>A0A6P7GKI0</accession>
<organism evidence="5">
    <name type="scientific">Diabrotica virgifera virgifera</name>
    <name type="common">western corn rootworm</name>
    <dbReference type="NCBI Taxonomy" id="50390"/>
    <lineage>
        <taxon>Eukaryota</taxon>
        <taxon>Metazoa</taxon>
        <taxon>Ecdysozoa</taxon>
        <taxon>Arthropoda</taxon>
        <taxon>Hexapoda</taxon>
        <taxon>Insecta</taxon>
        <taxon>Pterygota</taxon>
        <taxon>Neoptera</taxon>
        <taxon>Endopterygota</taxon>
        <taxon>Coleoptera</taxon>
        <taxon>Polyphaga</taxon>
        <taxon>Cucujiformia</taxon>
        <taxon>Chrysomeloidea</taxon>
        <taxon>Chrysomelidae</taxon>
        <taxon>Galerucinae</taxon>
        <taxon>Diabroticina</taxon>
        <taxon>Diabroticites</taxon>
        <taxon>Diabrotica</taxon>
    </lineage>
</organism>
<gene>
    <name evidence="5" type="primary">LOC114343513</name>
</gene>
<dbReference type="InterPro" id="IPR001254">
    <property type="entry name" value="Trypsin_dom"/>
</dbReference>
<dbReference type="SMART" id="SM00020">
    <property type="entry name" value="Tryp_SPc"/>
    <property type="match status" value="1"/>
</dbReference>
<evidence type="ECO:0000259" key="4">
    <source>
        <dbReference type="PROSITE" id="PS50240"/>
    </source>
</evidence>
<evidence type="ECO:0000256" key="2">
    <source>
        <dbReference type="ARBA" id="ARBA00024195"/>
    </source>
</evidence>
<evidence type="ECO:0000313" key="5">
    <source>
        <dbReference type="RefSeq" id="XP_028150149.1"/>
    </source>
</evidence>
<keyword evidence="3" id="KW-0732">Signal</keyword>
<dbReference type="GO" id="GO:0004252">
    <property type="term" value="F:serine-type endopeptidase activity"/>
    <property type="evidence" value="ECO:0007669"/>
    <property type="project" value="InterPro"/>
</dbReference>
<dbReference type="SUPFAM" id="SSF50494">
    <property type="entry name" value="Trypsin-like serine proteases"/>
    <property type="match status" value="1"/>
</dbReference>
<feature type="chain" id="PRO_5028386646" evidence="3">
    <location>
        <begin position="22"/>
        <end position="280"/>
    </location>
</feature>
<keyword evidence="1" id="KW-1015">Disulfide bond</keyword>
<feature type="signal peptide" evidence="3">
    <location>
        <begin position="1"/>
        <end position="21"/>
    </location>
</feature>
<dbReference type="GO" id="GO:0006508">
    <property type="term" value="P:proteolysis"/>
    <property type="evidence" value="ECO:0007669"/>
    <property type="project" value="InterPro"/>
</dbReference>
<proteinExistence type="inferred from homology"/>
<dbReference type="Pfam" id="PF00089">
    <property type="entry name" value="Trypsin"/>
    <property type="match status" value="1"/>
</dbReference>
<dbReference type="AlphaFoldDB" id="A0A6P7GKI0"/>
<feature type="domain" description="Peptidase S1" evidence="4">
    <location>
        <begin position="53"/>
        <end position="262"/>
    </location>
</feature>
<dbReference type="InterPro" id="IPR009003">
    <property type="entry name" value="Peptidase_S1_PA"/>
</dbReference>
<dbReference type="Gene3D" id="2.40.10.10">
    <property type="entry name" value="Trypsin-like serine proteases"/>
    <property type="match status" value="1"/>
</dbReference>
<dbReference type="InterPro" id="IPR043504">
    <property type="entry name" value="Peptidase_S1_PA_chymotrypsin"/>
</dbReference>
<sequence>MGAKIISRHLFIFVIVSGVLTLHTDAAFGARVWDAIFNPCVCKCGVPNREARLVGGEYLTGHEFPWAASIQVNDGNSNVSSLAATLITPKYLLTSASNVIGITPRDIKVTLGQTDRCHPDTTSVNMSVDRIMIHPEYNPGSRAHDIALIRLNTPAKLDKRILPICLPSANYRYVNQVGIVYGWSDNGNVTCRAKKVGLPILTSEECLKGFNDPEYVTSDKGCLGVPGSVSPVCKMAKQIPNSKIEVKIMTPLTMKIANRYEWSLITNRAQNRSEKLILRA</sequence>
<reference evidence="5" key="1">
    <citation type="submission" date="2025-08" db="UniProtKB">
        <authorList>
            <consortium name="RefSeq"/>
        </authorList>
    </citation>
    <scope>IDENTIFICATION</scope>
    <source>
        <tissue evidence="5">Whole insect</tissue>
    </source>
</reference>
<dbReference type="RefSeq" id="XP_028150149.1">
    <property type="nucleotide sequence ID" value="XM_028294348.1"/>
</dbReference>
<dbReference type="InterPro" id="IPR051487">
    <property type="entry name" value="Ser/Thr_Proteases_Immune/Dev"/>
</dbReference>
<dbReference type="PANTHER" id="PTHR24256">
    <property type="entry name" value="TRYPTASE-RELATED"/>
    <property type="match status" value="1"/>
</dbReference>
<name>A0A6P7GKI0_DIAVI</name>
<evidence type="ECO:0000256" key="3">
    <source>
        <dbReference type="SAM" id="SignalP"/>
    </source>
</evidence>
<dbReference type="InParanoid" id="A0A6P7GKI0"/>